<evidence type="ECO:0000313" key="5">
    <source>
        <dbReference type="Proteomes" id="UP001242342"/>
    </source>
</evidence>
<comment type="caution">
    <text evidence="3">The sequence shown here is derived from an EMBL/GenBank/DDBJ whole genome shotgun (WGS) entry which is preliminary data.</text>
</comment>
<sequence>MKKLLLLTGLLFSVASYSQIEFIETTKTEIVGKIEYVYLEKIGNEAYNFYYKNINDPIHEYVHFSFKNLDNDVEKLHQIIVKGFEENPRDPYKIKANGDVIWLKYTKVDGVVMLQIQQYVSRDPDIMTVSKLLTYEEVNKLFSK</sequence>
<evidence type="ECO:0000313" key="2">
    <source>
        <dbReference type="EMBL" id="MDP2540754.1"/>
    </source>
</evidence>
<dbReference type="Proteomes" id="UP000222163">
    <property type="component" value="Unassembled WGS sequence"/>
</dbReference>
<dbReference type="EMBL" id="JAUYVU010000002">
    <property type="protein sequence ID" value="MDP2540754.1"/>
    <property type="molecule type" value="Genomic_DNA"/>
</dbReference>
<dbReference type="AlphaFoldDB" id="A0A2G1BXV1"/>
<feature type="chain" id="PRO_5044573498" description="DUF4252 domain-containing protein" evidence="1">
    <location>
        <begin position="19"/>
        <end position="144"/>
    </location>
</feature>
<dbReference type="Proteomes" id="UP001242342">
    <property type="component" value="Unassembled WGS sequence"/>
</dbReference>
<feature type="signal peptide" evidence="1">
    <location>
        <begin position="1"/>
        <end position="18"/>
    </location>
</feature>
<reference evidence="3 4" key="1">
    <citation type="journal article" date="2016" name="Nat. Commun.">
        <title>Microbial interactions lead to rapid micro-scale successions on model marine particles.</title>
        <authorList>
            <person name="Datta M.S."/>
            <person name="Sliwerska E."/>
            <person name="Gore J."/>
            <person name="Polz M.F."/>
            <person name="Cordero O.X."/>
        </authorList>
    </citation>
    <scope>NUCLEOTIDE SEQUENCE [LARGE SCALE GENOMIC DNA]</scope>
    <source>
        <strain evidence="3 4">4G03</strain>
    </source>
</reference>
<organism evidence="3 4">
    <name type="scientific">Tenacibaculum discolor</name>
    <dbReference type="NCBI Taxonomy" id="361581"/>
    <lineage>
        <taxon>Bacteria</taxon>
        <taxon>Pseudomonadati</taxon>
        <taxon>Bacteroidota</taxon>
        <taxon>Flavobacteriia</taxon>
        <taxon>Flavobacteriales</taxon>
        <taxon>Flavobacteriaceae</taxon>
        <taxon>Tenacibaculum</taxon>
    </lineage>
</organism>
<dbReference type="RefSeq" id="WP_099214525.1">
    <property type="nucleotide sequence ID" value="NZ_JAUYVU010000002.1"/>
</dbReference>
<evidence type="ECO:0000313" key="3">
    <source>
        <dbReference type="EMBL" id="PHN98709.1"/>
    </source>
</evidence>
<dbReference type="EMBL" id="PDUU01000003">
    <property type="protein sequence ID" value="PHN98709.1"/>
    <property type="molecule type" value="Genomic_DNA"/>
</dbReference>
<name>A0A2G1BXV1_9FLAO</name>
<evidence type="ECO:0000313" key="4">
    <source>
        <dbReference type="Proteomes" id="UP000222163"/>
    </source>
</evidence>
<evidence type="ECO:0000256" key="1">
    <source>
        <dbReference type="SAM" id="SignalP"/>
    </source>
</evidence>
<keyword evidence="1" id="KW-0732">Signal</keyword>
<evidence type="ECO:0008006" key="6">
    <source>
        <dbReference type="Google" id="ProtNLM"/>
    </source>
</evidence>
<proteinExistence type="predicted"/>
<reference evidence="3" key="2">
    <citation type="submission" date="2017-10" db="EMBL/GenBank/DDBJ databases">
        <authorList>
            <person name="Enke T.N."/>
            <person name="Cordero O.X."/>
        </authorList>
    </citation>
    <scope>NUCLEOTIDE SEQUENCE</scope>
    <source>
        <strain evidence="3">4G03</strain>
    </source>
</reference>
<gene>
    <name evidence="3" type="ORF">CSC81_04230</name>
    <name evidence="2" type="ORF">Q8W23_04625</name>
</gene>
<accession>A0A2G1BXV1</accession>
<keyword evidence="5" id="KW-1185">Reference proteome</keyword>
<protein>
    <recommendedName>
        <fullName evidence="6">DUF4252 domain-containing protein</fullName>
    </recommendedName>
</protein>
<reference evidence="2 5" key="3">
    <citation type="submission" date="2023-07" db="EMBL/GenBank/DDBJ databases">
        <title>Genome content predicts the carbon catabolic preferences of heterotrophic bacteria.</title>
        <authorList>
            <person name="Gralka M."/>
        </authorList>
    </citation>
    <scope>NUCLEOTIDE SEQUENCE [LARGE SCALE GENOMIC DNA]</scope>
    <source>
        <strain evidence="2 5">4G03</strain>
    </source>
</reference>
<accession>A0A497ZAD6</accession>